<evidence type="ECO:0000256" key="2">
    <source>
        <dbReference type="RuleBase" id="RU003946"/>
    </source>
</evidence>
<keyword evidence="1" id="KW-0597">Phosphoprotein</keyword>
<evidence type="ECO:0000256" key="3">
    <source>
        <dbReference type="SAM" id="SignalP"/>
    </source>
</evidence>
<reference evidence="4 5" key="1">
    <citation type="journal article" date="2025" name="Int. J. Syst. Evol. Microbiol.">
        <title>Desulfovibrio falkowii sp. nov., Porphyromonas miyakawae sp. nov., Mediterraneibacter flintii sp. nov. and Owariibacterium komagatae gen. nov., sp. nov., isolated from human faeces.</title>
        <authorList>
            <person name="Hamaguchi T."/>
            <person name="Ohara M."/>
            <person name="Hisatomi A."/>
            <person name="Sekiguchi K."/>
            <person name="Takeda J.I."/>
            <person name="Ueyama J."/>
            <person name="Ito M."/>
            <person name="Nishiwaki H."/>
            <person name="Ogi T."/>
            <person name="Hirayama M."/>
            <person name="Ohkuma M."/>
            <person name="Sakamoto M."/>
            <person name="Ohno K."/>
        </authorList>
    </citation>
    <scope>NUCLEOTIDE SEQUENCE [LARGE SCALE GENOMIC DNA]</scope>
    <source>
        <strain evidence="4 5">13CB11C</strain>
    </source>
</reference>
<gene>
    <name evidence="4" type="ORF">Tsumi_05380</name>
</gene>
<dbReference type="Gene3D" id="3.40.720.10">
    <property type="entry name" value="Alkaline Phosphatase, subunit A"/>
    <property type="match status" value="1"/>
</dbReference>
<dbReference type="Gene3D" id="1.10.60.40">
    <property type="match status" value="1"/>
</dbReference>
<dbReference type="Pfam" id="PF00245">
    <property type="entry name" value="Alk_phosphatase"/>
    <property type="match status" value="1"/>
</dbReference>
<feature type="chain" id="PRO_5046457966" evidence="3">
    <location>
        <begin position="29"/>
        <end position="574"/>
    </location>
</feature>
<organism evidence="4 5">
    <name type="scientific">Porphyromonas miyakawae</name>
    <dbReference type="NCBI Taxonomy" id="3137470"/>
    <lineage>
        <taxon>Bacteria</taxon>
        <taxon>Pseudomonadati</taxon>
        <taxon>Bacteroidota</taxon>
        <taxon>Bacteroidia</taxon>
        <taxon>Bacteroidales</taxon>
        <taxon>Porphyromonadaceae</taxon>
        <taxon>Porphyromonas</taxon>
    </lineage>
</organism>
<comment type="caution">
    <text evidence="4">The sequence shown here is derived from an EMBL/GenBank/DDBJ whole genome shotgun (WGS) entry which is preliminary data.</text>
</comment>
<name>A0ABQ0E156_9PORP</name>
<protein>
    <submittedName>
        <fullName evidence="4">Alkaline phosphatase</fullName>
    </submittedName>
</protein>
<keyword evidence="5" id="KW-1185">Reference proteome</keyword>
<comment type="similarity">
    <text evidence="2">Belongs to the alkaline phosphatase family.</text>
</comment>
<dbReference type="EMBL" id="BAAFSF010000001">
    <property type="protein sequence ID" value="GAB1251434.1"/>
    <property type="molecule type" value="Genomic_DNA"/>
</dbReference>
<dbReference type="PANTHER" id="PTHR11596:SF5">
    <property type="entry name" value="ALKALINE PHOSPHATASE"/>
    <property type="match status" value="1"/>
</dbReference>
<dbReference type="InterPro" id="IPR001952">
    <property type="entry name" value="Alkaline_phosphatase"/>
</dbReference>
<evidence type="ECO:0000313" key="4">
    <source>
        <dbReference type="EMBL" id="GAB1251434.1"/>
    </source>
</evidence>
<dbReference type="PANTHER" id="PTHR11596">
    <property type="entry name" value="ALKALINE PHOSPHATASE"/>
    <property type="match status" value="1"/>
</dbReference>
<proteinExistence type="inferred from homology"/>
<accession>A0ABQ0E156</accession>
<dbReference type="RefSeq" id="WP_411915245.1">
    <property type="nucleotide sequence ID" value="NZ_BAAFSF010000001.1"/>
</dbReference>
<keyword evidence="3" id="KW-0732">Signal</keyword>
<dbReference type="PRINTS" id="PR00113">
    <property type="entry name" value="ALKPHPHTASE"/>
</dbReference>
<dbReference type="Proteomes" id="UP001628220">
    <property type="component" value="Unassembled WGS sequence"/>
</dbReference>
<evidence type="ECO:0000256" key="1">
    <source>
        <dbReference type="ARBA" id="ARBA00022553"/>
    </source>
</evidence>
<sequence length="574" mass="63183">MNRKVLLKLLSPAVAVVMIALTCHPLNAALPDSIAPVKNIIVMIPDGTSLSTLSLARWYQRYLAPSQQHLAIDELMCGSVITHSSDAPIGDSAPTSSCYMSGVVSQTGFISTYPVATDHDIVPVDETMAYRPAVTLAEAGKWLLNKRVGLVVTCEFPHATPADCVAHTYSRKRYDVIAPQMASLPVDVLIGGGVSLMDATMRSLLSSQQIDLIEDDLPAMRAYRGKRLWSLYSPMGMPYDLDRDTTAVPSLAEMTAKALACLSEENDEGFFLMVEGSKVDWAAHANDPVGIATEMLAFDRAVRTAIEFAKSNGETMVLVVPDHGNSGISIGEATLRHYDKAKAEELFGLLTSIRLTASGMAQQLNAADSDRAEELFRTFASITLNEDDLHLLYTAHDYRHSPLDSLAVTSSMYGTALSDAVAAIYRSRMHFGFTTHGHTGEEVFLGIYHPYGERPQGVLLNTEVNSYLCGLWGLQGRLNELTHVAYAPFEEVFPGQKLRIVGAQKHPDYLTFTLSGKREVRIYPYTRRMELGSQKDFKRGKQKVIIQPNSAIWVDKNSTLYLNKEVAQIIEKSR</sequence>
<evidence type="ECO:0000313" key="5">
    <source>
        <dbReference type="Proteomes" id="UP001628220"/>
    </source>
</evidence>
<dbReference type="InterPro" id="IPR017850">
    <property type="entry name" value="Alkaline_phosphatase_core_sf"/>
</dbReference>
<dbReference type="SMART" id="SM00098">
    <property type="entry name" value="alkPPc"/>
    <property type="match status" value="1"/>
</dbReference>
<feature type="signal peptide" evidence="3">
    <location>
        <begin position="1"/>
        <end position="28"/>
    </location>
</feature>
<dbReference type="SUPFAM" id="SSF53649">
    <property type="entry name" value="Alkaline phosphatase-like"/>
    <property type="match status" value="1"/>
</dbReference>
<dbReference type="CDD" id="cd16012">
    <property type="entry name" value="ALP"/>
    <property type="match status" value="1"/>
</dbReference>